<evidence type="ECO:0000256" key="3">
    <source>
        <dbReference type="ARBA" id="ARBA00022679"/>
    </source>
</evidence>
<dbReference type="HAMAP" id="MF_00688">
    <property type="entry name" value="Leu_Phe_trans"/>
    <property type="match status" value="1"/>
</dbReference>
<dbReference type="Gene3D" id="3.40.630.70">
    <property type="entry name" value="Leucyl/phenylalanyl-tRNA-protein transferase, C-terminal domain"/>
    <property type="match status" value="1"/>
</dbReference>
<accession>K6Y368</accession>
<evidence type="ECO:0000313" key="17">
    <source>
        <dbReference type="Proteomes" id="UP000006327"/>
    </source>
</evidence>
<dbReference type="PANTHER" id="PTHR30098:SF2">
    <property type="entry name" value="LEUCYL_PHENYLALANYL-TRNA--PROTEIN TRANSFERASE"/>
    <property type="match status" value="1"/>
</dbReference>
<evidence type="ECO:0000256" key="2">
    <source>
        <dbReference type="ARBA" id="ARBA00022490"/>
    </source>
</evidence>
<dbReference type="InterPro" id="IPR042203">
    <property type="entry name" value="Leu/Phe-tRNA_Trfase_C"/>
</dbReference>
<evidence type="ECO:0000256" key="5">
    <source>
        <dbReference type="ARBA" id="ARBA00050607"/>
    </source>
</evidence>
<dbReference type="InterPro" id="IPR016181">
    <property type="entry name" value="Acyl_CoA_acyltransferase"/>
</dbReference>
<keyword evidence="4 15" id="KW-0012">Acyltransferase</keyword>
<evidence type="ECO:0000256" key="1">
    <source>
        <dbReference type="ARBA" id="ARBA00004496"/>
    </source>
</evidence>
<sequence>MLTLTKLDKQLIFPPADIALIEPNGLLAFGGDLSPERLLLAYSSGIFPWFSQDEPIMWWSPDPRGILPLEHFKCSKSLKKFARNCDYKITINNAFEQVIDICASIPRNDSGTWITADMINAYKNLHQLGHAHSVEVWNENILVGGLYGIIVGKVFCGESMFHKATNASKLAMLALVELLKSQKAEFIDCQMQNPHLATLGCIEIPRSKFLTQLAEQSQQTFEHGVWQPQTLNLKQWL</sequence>
<evidence type="ECO:0000256" key="4">
    <source>
        <dbReference type="ARBA" id="ARBA00023315"/>
    </source>
</evidence>
<dbReference type="STRING" id="493475.GARC_1401"/>
<comment type="catalytic activity">
    <reaction evidence="5 15">
        <text>L-phenylalanyl-tRNA(Phe) + an N-terminal L-alpha-aminoacyl-[protein] = an N-terminal L-phenylalanyl-L-alpha-aminoacyl-[protein] + tRNA(Phe)</text>
        <dbReference type="Rhea" id="RHEA:43632"/>
        <dbReference type="Rhea" id="RHEA-COMP:9668"/>
        <dbReference type="Rhea" id="RHEA-COMP:9699"/>
        <dbReference type="Rhea" id="RHEA-COMP:10636"/>
        <dbReference type="Rhea" id="RHEA-COMP:10637"/>
        <dbReference type="ChEBI" id="CHEBI:78442"/>
        <dbReference type="ChEBI" id="CHEBI:78531"/>
        <dbReference type="ChEBI" id="CHEBI:78597"/>
        <dbReference type="ChEBI" id="CHEBI:83561"/>
        <dbReference type="EC" id="2.3.2.6"/>
    </reaction>
</comment>
<evidence type="ECO:0000256" key="8">
    <source>
        <dbReference type="ARBA" id="ARBA00054043"/>
    </source>
</evidence>
<organism evidence="16 17">
    <name type="scientific">Paraglaciecola arctica BSs20135</name>
    <dbReference type="NCBI Taxonomy" id="493475"/>
    <lineage>
        <taxon>Bacteria</taxon>
        <taxon>Pseudomonadati</taxon>
        <taxon>Pseudomonadota</taxon>
        <taxon>Gammaproteobacteria</taxon>
        <taxon>Alteromonadales</taxon>
        <taxon>Alteromonadaceae</taxon>
        <taxon>Paraglaciecola</taxon>
    </lineage>
</organism>
<evidence type="ECO:0000256" key="10">
    <source>
        <dbReference type="ARBA" id="ARBA00066767"/>
    </source>
</evidence>
<dbReference type="EC" id="2.3.2.6" evidence="10 15"/>
<dbReference type="InterPro" id="IPR004616">
    <property type="entry name" value="Leu/Phe-tRNA_Trfase"/>
</dbReference>
<dbReference type="eggNOG" id="COG2360">
    <property type="taxonomic scope" value="Bacteria"/>
</dbReference>
<dbReference type="GO" id="GO:0005737">
    <property type="term" value="C:cytoplasm"/>
    <property type="evidence" value="ECO:0007669"/>
    <property type="project" value="UniProtKB-SubCell"/>
</dbReference>
<keyword evidence="3 15" id="KW-0808">Transferase</keyword>
<keyword evidence="17" id="KW-1185">Reference proteome</keyword>
<comment type="catalytic activity">
    <reaction evidence="6 15">
        <text>N-terminal L-arginyl-[protein] + L-leucyl-tRNA(Leu) = N-terminal L-leucyl-L-arginyl-[protein] + tRNA(Leu) + H(+)</text>
        <dbReference type="Rhea" id="RHEA:50416"/>
        <dbReference type="Rhea" id="RHEA-COMP:9613"/>
        <dbReference type="Rhea" id="RHEA-COMP:9622"/>
        <dbReference type="Rhea" id="RHEA-COMP:12672"/>
        <dbReference type="Rhea" id="RHEA-COMP:12673"/>
        <dbReference type="ChEBI" id="CHEBI:15378"/>
        <dbReference type="ChEBI" id="CHEBI:64719"/>
        <dbReference type="ChEBI" id="CHEBI:78442"/>
        <dbReference type="ChEBI" id="CHEBI:78494"/>
        <dbReference type="ChEBI" id="CHEBI:133044"/>
        <dbReference type="EC" id="2.3.2.6"/>
    </reaction>
</comment>
<evidence type="ECO:0000256" key="13">
    <source>
        <dbReference type="ARBA" id="ARBA00077165"/>
    </source>
</evidence>
<protein>
    <recommendedName>
        <fullName evidence="11 15">Leucyl/phenylalanyl-tRNA--protein transferase</fullName>
        <ecNumber evidence="10 15">2.3.2.6</ecNumber>
    </recommendedName>
    <alternativeName>
        <fullName evidence="12 15">L/F-transferase</fullName>
    </alternativeName>
    <alternativeName>
        <fullName evidence="13 15">Leucyltransferase</fullName>
    </alternativeName>
    <alternativeName>
        <fullName evidence="14 15">Phenyalanyltransferase</fullName>
    </alternativeName>
</protein>
<comment type="similarity">
    <text evidence="9 15">Belongs to the L/F-transferase family.</text>
</comment>
<proteinExistence type="inferred from homology"/>
<comment type="function">
    <text evidence="8 15">Functions in the N-end rule pathway of protein degradation where it conjugates Leu, Phe and, less efficiently, Met from aminoacyl-tRNAs to the N-termini of proteins containing an N-terminal arginine or lysine.</text>
</comment>
<keyword evidence="2 15" id="KW-0963">Cytoplasm</keyword>
<comment type="caution">
    <text evidence="16">The sequence shown here is derived from an EMBL/GenBank/DDBJ whole genome shotgun (WGS) entry which is preliminary data.</text>
</comment>
<comment type="subcellular location">
    <subcellularLocation>
        <location evidence="1 15">Cytoplasm</location>
    </subcellularLocation>
</comment>
<dbReference type="FunFam" id="3.30.70.3550:FF:000001">
    <property type="entry name" value="Leucyl/phenylalanyl-tRNA--protein transferase"/>
    <property type="match status" value="1"/>
</dbReference>
<dbReference type="SUPFAM" id="SSF55729">
    <property type="entry name" value="Acyl-CoA N-acyltransferases (Nat)"/>
    <property type="match status" value="1"/>
</dbReference>
<evidence type="ECO:0000256" key="7">
    <source>
        <dbReference type="ARBA" id="ARBA00051538"/>
    </source>
</evidence>
<evidence type="ECO:0000313" key="16">
    <source>
        <dbReference type="EMBL" id="GAC18376.1"/>
    </source>
</evidence>
<dbReference type="Pfam" id="PF03588">
    <property type="entry name" value="Leu_Phe_trans"/>
    <property type="match status" value="1"/>
</dbReference>
<reference evidence="16 17" key="1">
    <citation type="journal article" date="2017" name="Antonie Van Leeuwenhoek">
        <title>Rhizobium rhizosphaerae sp. nov., a novel species isolated from rice rhizosphere.</title>
        <authorList>
            <person name="Zhao J.J."/>
            <person name="Zhang J."/>
            <person name="Zhang R.J."/>
            <person name="Zhang C.W."/>
            <person name="Yin H.Q."/>
            <person name="Zhang X.X."/>
        </authorList>
    </citation>
    <scope>NUCLEOTIDE SEQUENCE [LARGE SCALE GENOMIC DNA]</scope>
    <source>
        <strain evidence="16 17">BSs20135</strain>
    </source>
</reference>
<dbReference type="EMBL" id="BAEO01000015">
    <property type="protein sequence ID" value="GAC18376.1"/>
    <property type="molecule type" value="Genomic_DNA"/>
</dbReference>
<dbReference type="GO" id="GO:0008914">
    <property type="term" value="F:leucyl-tRNA--protein transferase activity"/>
    <property type="evidence" value="ECO:0007669"/>
    <property type="project" value="UniProtKB-UniRule"/>
</dbReference>
<dbReference type="Gene3D" id="3.30.70.3550">
    <property type="entry name" value="Leucyl/phenylalanyl-tRNA-protein transferase, N-terminal domain"/>
    <property type="match status" value="1"/>
</dbReference>
<gene>
    <name evidence="15 16" type="primary">aat</name>
    <name evidence="16" type="ORF">GARC_1401</name>
</gene>
<evidence type="ECO:0000256" key="14">
    <source>
        <dbReference type="ARBA" id="ARBA00083640"/>
    </source>
</evidence>
<dbReference type="FunFam" id="3.40.630.70:FF:000001">
    <property type="entry name" value="Leucyl/phenylalanyl-tRNA--protein transferase"/>
    <property type="match status" value="1"/>
</dbReference>
<evidence type="ECO:0000256" key="9">
    <source>
        <dbReference type="ARBA" id="ARBA00061535"/>
    </source>
</evidence>
<evidence type="ECO:0000256" key="6">
    <source>
        <dbReference type="ARBA" id="ARBA00050652"/>
    </source>
</evidence>
<evidence type="ECO:0000256" key="11">
    <source>
        <dbReference type="ARBA" id="ARBA00074372"/>
    </source>
</evidence>
<evidence type="ECO:0000256" key="15">
    <source>
        <dbReference type="HAMAP-Rule" id="MF_00688"/>
    </source>
</evidence>
<dbReference type="PANTHER" id="PTHR30098">
    <property type="entry name" value="LEUCYL/PHENYLALANYL-TRNA--PROTEIN TRANSFERASE"/>
    <property type="match status" value="1"/>
</dbReference>
<name>K6Y368_9ALTE</name>
<evidence type="ECO:0000256" key="12">
    <source>
        <dbReference type="ARBA" id="ARBA00077136"/>
    </source>
</evidence>
<dbReference type="Proteomes" id="UP000006327">
    <property type="component" value="Unassembled WGS sequence"/>
</dbReference>
<dbReference type="AlphaFoldDB" id="K6Y368"/>
<dbReference type="NCBIfam" id="TIGR00667">
    <property type="entry name" value="aat"/>
    <property type="match status" value="1"/>
</dbReference>
<comment type="catalytic activity">
    <reaction evidence="7 15">
        <text>N-terminal L-lysyl-[protein] + L-leucyl-tRNA(Leu) = N-terminal L-leucyl-L-lysyl-[protein] + tRNA(Leu) + H(+)</text>
        <dbReference type="Rhea" id="RHEA:12340"/>
        <dbReference type="Rhea" id="RHEA-COMP:9613"/>
        <dbReference type="Rhea" id="RHEA-COMP:9622"/>
        <dbReference type="Rhea" id="RHEA-COMP:12670"/>
        <dbReference type="Rhea" id="RHEA-COMP:12671"/>
        <dbReference type="ChEBI" id="CHEBI:15378"/>
        <dbReference type="ChEBI" id="CHEBI:65249"/>
        <dbReference type="ChEBI" id="CHEBI:78442"/>
        <dbReference type="ChEBI" id="CHEBI:78494"/>
        <dbReference type="ChEBI" id="CHEBI:133043"/>
        <dbReference type="EC" id="2.3.2.6"/>
    </reaction>
</comment>
<dbReference type="InterPro" id="IPR042221">
    <property type="entry name" value="Leu/Phe-tRNA_Trfase_N"/>
</dbReference>
<dbReference type="GO" id="GO:0030163">
    <property type="term" value="P:protein catabolic process"/>
    <property type="evidence" value="ECO:0007669"/>
    <property type="project" value="UniProtKB-UniRule"/>
</dbReference>
<dbReference type="OrthoDB" id="9790282at2"/>
<dbReference type="RefSeq" id="WP_007618151.1">
    <property type="nucleotide sequence ID" value="NZ_BAEO01000015.1"/>
</dbReference>